<dbReference type="InterPro" id="IPR011098">
    <property type="entry name" value="G5_dom"/>
</dbReference>
<dbReference type="InterPro" id="IPR022029">
    <property type="entry name" value="YoaR-like_PG-bd"/>
</dbReference>
<evidence type="ECO:0000313" key="6">
    <source>
        <dbReference type="Proteomes" id="UP000236151"/>
    </source>
</evidence>
<dbReference type="PANTHER" id="PTHR35788:SF1">
    <property type="entry name" value="EXPORTED PROTEIN"/>
    <property type="match status" value="1"/>
</dbReference>
<feature type="domain" description="G5" evidence="4">
    <location>
        <begin position="452"/>
        <end position="531"/>
    </location>
</feature>
<feature type="compositionally biased region" description="Polar residues" evidence="2">
    <location>
        <begin position="541"/>
        <end position="559"/>
    </location>
</feature>
<dbReference type="Gene3D" id="2.20.230.10">
    <property type="entry name" value="Resuscitation-promoting factor rpfb"/>
    <property type="match status" value="1"/>
</dbReference>
<dbReference type="InterPro" id="IPR052913">
    <property type="entry name" value="Glycopeptide_resist_protein"/>
</dbReference>
<sequence length="595" mass="67284">MQSEVQKQTKKAVSRKAIVIALVVVIMLSIAITAQLAYLILRNDRVYSGVYINDVHVGGLTRQQVAQLLHSEYRDKIKDLEITIHAGDQSEILKFSDLDMKIDVEGTINEAFSIGRTGNIFERFRDILMARKDNPVIKVAYEYDKQKVDEVIESLYEKTLIPVKEADLLIRDDMVVVRSGHHGENIDKDLLLKEIENHIYMLKGGNINIPIDITMPAKIDVDDYYSKITREAQDAYVKVENNNVIIVPEVVGRSVKKSDLINIADELANKENTEKIIPIELVAPKLTAEDIRKNLFKDTLYTAYSSYKNDTVTNRNRTENLRLASSKINGKILAPGEVFSFNETVGKRTIEAGYKDAMVFKNGKVIPDIGGGICQVSSTLYNAVLYADLEVVERRNHMFVVSYVPYGLDSTVYYGQTDFRFKNSTNWPIMIKSWMTQDNKLYFSIIGTNETPNKTVEMQSEIIKTIPYTTNYTDDPNLPEGETKVIQTGYNGYVVDTYKIIKENGVVKERRKITTSTYQPLTEEILRGTKKVDEQPASAEPDSTTKPESPNTGSGPENQQHPDEENVQKPEQNVEPIQDTQNIQNTNEDSSQNPG</sequence>
<dbReference type="Pfam" id="PF12229">
    <property type="entry name" value="PG_binding_4"/>
    <property type="match status" value="2"/>
</dbReference>
<evidence type="ECO:0000313" key="5">
    <source>
        <dbReference type="EMBL" id="PNT99000.1"/>
    </source>
</evidence>
<keyword evidence="1" id="KW-0732">Signal</keyword>
<dbReference type="Proteomes" id="UP000236151">
    <property type="component" value="Unassembled WGS sequence"/>
</dbReference>
<keyword evidence="3" id="KW-0812">Transmembrane</keyword>
<organism evidence="5 6">
    <name type="scientific">Clostridium thermosuccinogenes</name>
    <dbReference type="NCBI Taxonomy" id="84032"/>
    <lineage>
        <taxon>Bacteria</taxon>
        <taxon>Bacillati</taxon>
        <taxon>Bacillota</taxon>
        <taxon>Clostridia</taxon>
        <taxon>Eubacteriales</taxon>
        <taxon>Clostridiaceae</taxon>
        <taxon>Clostridium</taxon>
    </lineage>
</organism>
<dbReference type="InterPro" id="IPR007391">
    <property type="entry name" value="Vancomycin_resist_VanW"/>
</dbReference>
<dbReference type="EMBL" id="NIOJ01000022">
    <property type="protein sequence ID" value="PNT99000.1"/>
    <property type="molecule type" value="Genomic_DNA"/>
</dbReference>
<dbReference type="Pfam" id="PF07501">
    <property type="entry name" value="G5"/>
    <property type="match status" value="1"/>
</dbReference>
<reference evidence="6" key="1">
    <citation type="submission" date="2017-06" db="EMBL/GenBank/DDBJ databases">
        <title>Investigating the central metabolism of Clostridium thermosuccinogenes.</title>
        <authorList>
            <person name="Koendjbiharie J.G."/>
            <person name="Van Kranenburg R."/>
            <person name="Vriesendorp B."/>
        </authorList>
    </citation>
    <scope>NUCLEOTIDE SEQUENCE [LARGE SCALE GENOMIC DNA]</scope>
    <source>
        <strain evidence="6">DSM 5806</strain>
    </source>
</reference>
<feature type="transmembrane region" description="Helical" evidence="3">
    <location>
        <begin position="17"/>
        <end position="41"/>
    </location>
</feature>
<dbReference type="OrthoDB" id="9797191at2"/>
<evidence type="ECO:0000256" key="2">
    <source>
        <dbReference type="SAM" id="MobiDB-lite"/>
    </source>
</evidence>
<feature type="compositionally biased region" description="Polar residues" evidence="2">
    <location>
        <begin position="578"/>
        <end position="595"/>
    </location>
</feature>
<dbReference type="SMART" id="SM01208">
    <property type="entry name" value="G5"/>
    <property type="match status" value="1"/>
</dbReference>
<dbReference type="Pfam" id="PF04294">
    <property type="entry name" value="VanW"/>
    <property type="match status" value="1"/>
</dbReference>
<dbReference type="RefSeq" id="WP_103081534.1">
    <property type="nucleotide sequence ID" value="NZ_CP021850.1"/>
</dbReference>
<evidence type="ECO:0000256" key="1">
    <source>
        <dbReference type="ARBA" id="ARBA00022729"/>
    </source>
</evidence>
<keyword evidence="6" id="KW-1185">Reference proteome</keyword>
<dbReference type="PROSITE" id="PS51109">
    <property type="entry name" value="G5"/>
    <property type="match status" value="1"/>
</dbReference>
<comment type="caution">
    <text evidence="5">The sequence shown here is derived from an EMBL/GenBank/DDBJ whole genome shotgun (WGS) entry which is preliminary data.</text>
</comment>
<evidence type="ECO:0000259" key="4">
    <source>
        <dbReference type="PROSITE" id="PS51109"/>
    </source>
</evidence>
<dbReference type="KEGG" id="cthd:CDO33_19670"/>
<dbReference type="AlphaFoldDB" id="A0A2K2FE62"/>
<feature type="compositionally biased region" description="Basic and acidic residues" evidence="2">
    <location>
        <begin position="524"/>
        <end position="534"/>
    </location>
</feature>
<accession>A0A2K2FE62</accession>
<name>A0A2K2FE62_9CLOT</name>
<keyword evidence="3" id="KW-0472">Membrane</keyword>
<gene>
    <name evidence="5" type="ORF">CDQ84_09665</name>
</gene>
<keyword evidence="3" id="KW-1133">Transmembrane helix</keyword>
<dbReference type="PANTHER" id="PTHR35788">
    <property type="entry name" value="EXPORTED PROTEIN-RELATED"/>
    <property type="match status" value="1"/>
</dbReference>
<evidence type="ECO:0000256" key="3">
    <source>
        <dbReference type="SAM" id="Phobius"/>
    </source>
</evidence>
<feature type="region of interest" description="Disordered" evidence="2">
    <location>
        <begin position="524"/>
        <end position="595"/>
    </location>
</feature>
<proteinExistence type="predicted"/>
<protein>
    <recommendedName>
        <fullName evidence="4">G5 domain-containing protein</fullName>
    </recommendedName>
</protein>